<accession>A0A6B0UNB9</accession>
<feature type="chain" id="PRO_5025432555" evidence="1">
    <location>
        <begin position="24"/>
        <end position="119"/>
    </location>
</feature>
<reference evidence="2" key="1">
    <citation type="submission" date="2019-12" db="EMBL/GenBank/DDBJ databases">
        <title>An insight into the sialome of adult female Ixodes ricinus ticks feeding for 6 days.</title>
        <authorList>
            <person name="Perner J."/>
            <person name="Ribeiro J.M.C."/>
        </authorList>
    </citation>
    <scope>NUCLEOTIDE SEQUENCE</scope>
    <source>
        <strain evidence="2">Semi-engorged</strain>
        <tissue evidence="2">Salivary glands</tissue>
    </source>
</reference>
<dbReference type="AlphaFoldDB" id="A0A6B0UNB9"/>
<evidence type="ECO:0000313" key="2">
    <source>
        <dbReference type="EMBL" id="MXU91034.1"/>
    </source>
</evidence>
<feature type="signal peptide" evidence="1">
    <location>
        <begin position="1"/>
        <end position="23"/>
    </location>
</feature>
<protein>
    <submittedName>
        <fullName evidence="2">Putative secreted protein</fullName>
    </submittedName>
</protein>
<evidence type="ECO:0000256" key="1">
    <source>
        <dbReference type="SAM" id="SignalP"/>
    </source>
</evidence>
<sequence length="119" mass="13835">MQTWRRFVRLLWWLRCCVSSTSSREDFPALRSYCKHHEWHERCGIIVSTTNKHTLNKRIVVGHDVWGSKKPSQISLPPFSYTNDPMGSYTARDQLVLTASTPKRNMAAGKRQWSNTIKA</sequence>
<proteinExistence type="predicted"/>
<organism evidence="2">
    <name type="scientific">Ixodes ricinus</name>
    <name type="common">Common tick</name>
    <name type="synonym">Acarus ricinus</name>
    <dbReference type="NCBI Taxonomy" id="34613"/>
    <lineage>
        <taxon>Eukaryota</taxon>
        <taxon>Metazoa</taxon>
        <taxon>Ecdysozoa</taxon>
        <taxon>Arthropoda</taxon>
        <taxon>Chelicerata</taxon>
        <taxon>Arachnida</taxon>
        <taxon>Acari</taxon>
        <taxon>Parasitiformes</taxon>
        <taxon>Ixodida</taxon>
        <taxon>Ixodoidea</taxon>
        <taxon>Ixodidae</taxon>
        <taxon>Ixodinae</taxon>
        <taxon>Ixodes</taxon>
    </lineage>
</organism>
<name>A0A6B0UNB9_IXORI</name>
<keyword evidence="1" id="KW-0732">Signal</keyword>
<dbReference type="EMBL" id="GIFC01008951">
    <property type="protein sequence ID" value="MXU91034.1"/>
    <property type="molecule type" value="Transcribed_RNA"/>
</dbReference>